<gene>
    <name evidence="2" type="ORF">F7P80_11515</name>
</gene>
<reference evidence="2" key="1">
    <citation type="submission" date="2019-09" db="EMBL/GenBank/DDBJ databases">
        <title>Draft genome sequences of 48 bacterial type strains from the CCUG.</title>
        <authorList>
            <person name="Tunovic T."/>
            <person name="Pineiro-Iglesias B."/>
            <person name="Unosson C."/>
            <person name="Inganas E."/>
            <person name="Ohlen M."/>
            <person name="Cardew S."/>
            <person name="Jensie-Markopoulos S."/>
            <person name="Salva-Serra F."/>
            <person name="Jaen-Luchoro D."/>
            <person name="Karlsson R."/>
            <person name="Svensson-Stadler L."/>
            <person name="Chun J."/>
            <person name="Moore E."/>
        </authorList>
    </citation>
    <scope>NUCLEOTIDE SEQUENCE</scope>
    <source>
        <strain evidence="2">CCUG 15333</strain>
    </source>
</reference>
<keyword evidence="2" id="KW-0808">Transferase</keyword>
<accession>A0A6A1R1T0</accession>
<organism evidence="2">
    <name type="scientific">Comamonas kerstersii</name>
    <dbReference type="NCBI Taxonomy" id="225992"/>
    <lineage>
        <taxon>Bacteria</taxon>
        <taxon>Pseudomonadati</taxon>
        <taxon>Pseudomonadota</taxon>
        <taxon>Betaproteobacteria</taxon>
        <taxon>Burkholderiales</taxon>
        <taxon>Comamonadaceae</taxon>
        <taxon>Comamonas</taxon>
    </lineage>
</organism>
<evidence type="ECO:0000259" key="1">
    <source>
        <dbReference type="Pfam" id="PF06722"/>
    </source>
</evidence>
<feature type="domain" description="Erythromycin biosynthesis protein CIII-like C-terminal" evidence="1">
    <location>
        <begin position="351"/>
        <end position="489"/>
    </location>
</feature>
<sequence>MVRSLAVAIRALPRAGTVPEQQPGGRSPLAAPAAGIEQARCRTARGGAVAGQGPGCRPLGAGGAALWQRGDAAHPWRRRGAGRRHPAQGLCRPEGRRHGLALLPPMPRVLIAWELGEAFGHLARCLRLAQGLMARGHGVTLALKDVRLPAGQRPAPGITVLPAPLTPQAGTGSSPPVNYADVLRVSGFAEAQDVVARLNAWRGILTLAQPDVLVADHAPTALLAARLANIPHLSIGNGFAIPPAVSPWPSIRPWEAVSDQALMAAEERLDRVLEAAQKALGHASAVRMRDLFGAHDILDTFAELDHYGARPDGRYVGPIVSVPQALRVGWQNREGCRVLAYLRPAVPGFESILQALARLDAEVLCIAPGIRPEAAKRCATRRLRIALAPIDLSLLLPHADLALGYGNSGFSTQALLAGVPLAMRPRHVEQTLFAHRVEELGAGKLLSGRIDVDSVTTSLQELLGNPTYRQAARAFRDRHADYSPSEAIEQSLFAIERAMLEGWNTDRTRKTPEPQESPPACLH</sequence>
<comment type="caution">
    <text evidence="2">The sequence shown here is derived from an EMBL/GenBank/DDBJ whole genome shotgun (WGS) entry which is preliminary data.</text>
</comment>
<proteinExistence type="predicted"/>
<dbReference type="GO" id="GO:0016757">
    <property type="term" value="F:glycosyltransferase activity"/>
    <property type="evidence" value="ECO:0007669"/>
    <property type="project" value="UniProtKB-ARBA"/>
</dbReference>
<dbReference type="Pfam" id="PF06722">
    <property type="entry name" value="EryCIII-like_C"/>
    <property type="match status" value="1"/>
</dbReference>
<dbReference type="Gene3D" id="3.40.50.2000">
    <property type="entry name" value="Glycogen Phosphorylase B"/>
    <property type="match status" value="2"/>
</dbReference>
<name>A0A6A1R1T0_9BURK</name>
<dbReference type="InterPro" id="IPR010610">
    <property type="entry name" value="EryCIII-like_C"/>
</dbReference>
<dbReference type="SUPFAM" id="SSF53756">
    <property type="entry name" value="UDP-Glycosyltransferase/glycogen phosphorylase"/>
    <property type="match status" value="1"/>
</dbReference>
<protein>
    <submittedName>
        <fullName evidence="2">Glycosyltransferase family 1 protein</fullName>
    </submittedName>
</protein>
<dbReference type="EMBL" id="VZOT01000007">
    <property type="protein sequence ID" value="KAB0586240.1"/>
    <property type="molecule type" value="Genomic_DNA"/>
</dbReference>
<evidence type="ECO:0000313" key="2">
    <source>
        <dbReference type="EMBL" id="KAB0586240.1"/>
    </source>
</evidence>
<dbReference type="AlphaFoldDB" id="A0A6A1R1T0"/>